<reference evidence="1" key="1">
    <citation type="submission" date="2022-03" db="EMBL/GenBank/DDBJ databases">
        <title>De novo assembled genomes of Belliella spp. (Cyclobacteriaceae) strains.</title>
        <authorList>
            <person name="Szabo A."/>
            <person name="Korponai K."/>
            <person name="Felfoldi T."/>
        </authorList>
    </citation>
    <scope>NUCLEOTIDE SEQUENCE</scope>
    <source>
        <strain evidence="1">DSM 111904</strain>
    </source>
</reference>
<gene>
    <name evidence="1" type="ORF">MM239_14825</name>
</gene>
<name>A0ABS9V391_9BACT</name>
<accession>A0ABS9V391</accession>
<dbReference type="Proteomes" id="UP001165489">
    <property type="component" value="Unassembled WGS sequence"/>
</dbReference>
<evidence type="ECO:0000313" key="1">
    <source>
        <dbReference type="EMBL" id="MCH7410679.1"/>
    </source>
</evidence>
<keyword evidence="2" id="KW-1185">Reference proteome</keyword>
<proteinExistence type="predicted"/>
<dbReference type="RefSeq" id="WP_241349040.1">
    <property type="nucleotide sequence ID" value="NZ_JAKZGP010000044.1"/>
</dbReference>
<organism evidence="1 2">
    <name type="scientific">Belliella filtrata</name>
    <dbReference type="NCBI Taxonomy" id="2923435"/>
    <lineage>
        <taxon>Bacteria</taxon>
        <taxon>Pseudomonadati</taxon>
        <taxon>Bacteroidota</taxon>
        <taxon>Cytophagia</taxon>
        <taxon>Cytophagales</taxon>
        <taxon>Cyclobacteriaceae</taxon>
        <taxon>Belliella</taxon>
    </lineage>
</organism>
<evidence type="ECO:0000313" key="2">
    <source>
        <dbReference type="Proteomes" id="UP001165489"/>
    </source>
</evidence>
<dbReference type="EMBL" id="JAKZGP010000044">
    <property type="protein sequence ID" value="MCH7410679.1"/>
    <property type="molecule type" value="Genomic_DNA"/>
</dbReference>
<sequence>MNLRNRILNFEHWISSDFKLPEPVIYQRELLKLFSENKDAFFYYRNWLFTLLLNRDEQDALAEFKNILDFKVGTPKHDLLLKHFLENNSSEIFSQKRLNAFEIALQAPNTDLNQNTCFLYQQYYEIEIIFLILYSFITLNDKDTIETDLNNFRDKNGNLRKGVLIDNLKSKLKPYPLTHKIFETAYNSKIRNIIGHNNYKIVGDTIESLEDNTIKLSKVEVFKSIYSIQSLNNYLLNYFSGKSIPNNDLQNAGILGMAFGLEGELPVLNIFQLSCFFHLGDFQWADKIIFSIRNNELQADFGFQSPMIGPYFEELEQVWFNPLRENKKLRIYLTPIVPRDEEVDFITLDVGEFIVTEDGKPIDLEYEINKYEP</sequence>
<protein>
    <submittedName>
        <fullName evidence="1">Uncharacterized protein</fullName>
    </submittedName>
</protein>
<comment type="caution">
    <text evidence="1">The sequence shown here is derived from an EMBL/GenBank/DDBJ whole genome shotgun (WGS) entry which is preliminary data.</text>
</comment>